<feature type="compositionally biased region" description="Pro residues" evidence="1">
    <location>
        <begin position="276"/>
        <end position="292"/>
    </location>
</feature>
<gene>
    <name evidence="2" type="ORF">CYFUS_004303</name>
</gene>
<name>A0A250J5S4_9BACT</name>
<dbReference type="Gene3D" id="2.60.120.560">
    <property type="entry name" value="Exo-inulinase, domain 1"/>
    <property type="match status" value="1"/>
</dbReference>
<feature type="region of interest" description="Disordered" evidence="1">
    <location>
        <begin position="273"/>
        <end position="302"/>
    </location>
</feature>
<proteinExistence type="predicted"/>
<protein>
    <submittedName>
        <fullName evidence="2">Uncharacterized protein</fullName>
    </submittedName>
</protein>
<dbReference type="Gene3D" id="2.60.120.260">
    <property type="entry name" value="Galactose-binding domain-like"/>
    <property type="match status" value="1"/>
</dbReference>
<dbReference type="EMBL" id="CP022098">
    <property type="protein sequence ID" value="ATB38868.1"/>
    <property type="molecule type" value="Genomic_DNA"/>
</dbReference>
<evidence type="ECO:0000313" key="3">
    <source>
        <dbReference type="Proteomes" id="UP000217257"/>
    </source>
</evidence>
<feature type="region of interest" description="Disordered" evidence="1">
    <location>
        <begin position="44"/>
        <end position="63"/>
    </location>
</feature>
<evidence type="ECO:0000313" key="2">
    <source>
        <dbReference type="EMBL" id="ATB38868.1"/>
    </source>
</evidence>
<dbReference type="KEGG" id="cfus:CYFUS_004303"/>
<feature type="region of interest" description="Disordered" evidence="1">
    <location>
        <begin position="431"/>
        <end position="460"/>
    </location>
</feature>
<organism evidence="2 3">
    <name type="scientific">Cystobacter fuscus</name>
    <dbReference type="NCBI Taxonomy" id="43"/>
    <lineage>
        <taxon>Bacteria</taxon>
        <taxon>Pseudomonadati</taxon>
        <taxon>Myxococcota</taxon>
        <taxon>Myxococcia</taxon>
        <taxon>Myxococcales</taxon>
        <taxon>Cystobacterineae</taxon>
        <taxon>Archangiaceae</taxon>
        <taxon>Cystobacter</taxon>
    </lineage>
</organism>
<dbReference type="InterPro" id="IPR013320">
    <property type="entry name" value="ConA-like_dom_sf"/>
</dbReference>
<evidence type="ECO:0000256" key="1">
    <source>
        <dbReference type="SAM" id="MobiDB-lite"/>
    </source>
</evidence>
<sequence length="460" mass="49845">MGCPLAGGVGTRDYAMHRKRSHGGLHLLGTAAALVAALVTGEGRAQEQELRPRQEREQEWQQSPWSYALSESPPLRFNESSRFNVLATRNPGYPRAEGERMVLVPENRSGAAGAIFLNNQPVQAPFAVQFDFNTYNRKGGGPWDTGDGLVLMFGRRPLSRRDVLPTGSGRAFVTDGSGYGVHVALYGEERGLILTDGTGRALATRRNPAVYTHDRWATLRVEVERDGIRVYLDGALQIDWRGQVNSSFTGLGIGAATGDANALHAIRDLRLALQPRSPPRPPGPPPPLPPDSSPDGNLLINGDFEQPALRRGSFQSMGELPGWRRAAGRTIELQNNVAGSAAQGAQLVELDGQDNTTLLQDVSTRPGAEYELRLAFSARPGTDARDNGLEVLWNGEVLTRLEASGQKLSDTAWTYVVLRVRADGPSSRVELRDVGRSTGSGTYVDDVSLRQVSGGRGPRR</sequence>
<feature type="compositionally biased region" description="Basic and acidic residues" evidence="1">
    <location>
        <begin position="44"/>
        <end position="59"/>
    </location>
</feature>
<dbReference type="SUPFAM" id="SSF49899">
    <property type="entry name" value="Concanavalin A-like lectins/glucanases"/>
    <property type="match status" value="1"/>
</dbReference>
<reference evidence="2 3" key="1">
    <citation type="submission" date="2017-06" db="EMBL/GenBank/DDBJ databases">
        <title>Sequencing and comparative analysis of myxobacterial genomes.</title>
        <authorList>
            <person name="Rupp O."/>
            <person name="Goesmann A."/>
            <person name="Sogaard-Andersen L."/>
        </authorList>
    </citation>
    <scope>NUCLEOTIDE SEQUENCE [LARGE SCALE GENOMIC DNA]</scope>
    <source>
        <strain evidence="2 3">DSM 52655</strain>
    </source>
</reference>
<dbReference type="Proteomes" id="UP000217257">
    <property type="component" value="Chromosome"/>
</dbReference>
<dbReference type="AlphaFoldDB" id="A0A250J5S4"/>
<accession>A0A250J5S4</accession>